<accession>A0A7R9BMA4</accession>
<protein>
    <recommendedName>
        <fullName evidence="2">Thioredoxin domain-containing protein</fullName>
    </recommendedName>
</protein>
<feature type="domain" description="Thioredoxin" evidence="2">
    <location>
        <begin position="103"/>
        <end position="253"/>
    </location>
</feature>
<organism evidence="3">
    <name type="scientific">Notodromas monacha</name>
    <dbReference type="NCBI Taxonomy" id="399045"/>
    <lineage>
        <taxon>Eukaryota</taxon>
        <taxon>Metazoa</taxon>
        <taxon>Ecdysozoa</taxon>
        <taxon>Arthropoda</taxon>
        <taxon>Crustacea</taxon>
        <taxon>Oligostraca</taxon>
        <taxon>Ostracoda</taxon>
        <taxon>Podocopa</taxon>
        <taxon>Podocopida</taxon>
        <taxon>Cypridocopina</taxon>
        <taxon>Cypridoidea</taxon>
        <taxon>Cyprididae</taxon>
        <taxon>Notodromas</taxon>
    </lineage>
</organism>
<dbReference type="Pfam" id="PF00085">
    <property type="entry name" value="Thioredoxin"/>
    <property type="match status" value="1"/>
</dbReference>
<sequence>MAWKDDLKQLLHVYYLVNILLCCSYLVLRSVPPVCNFLFPEQGCQLDFRESEILFFLMVIVMFRNRRAGSTSLVAYISSAFVYVKAANVILFFYSDPRMGVVFVVLWLLQALTLAEPVYNGPDKVLYFRGNFDEEVLHGDSRVTWLVAHYATWSPACDQFAPTFRRLSHTYGCDFFKFGKLDVTRYPETAKEQHVSDSPYSRQLPTLSLFKGGKEVKRRPFVDSKGLVIKFPFTEQNIVNAFDLNNVYEEAKKLCKTEKTVKKTD</sequence>
<dbReference type="GO" id="GO:0015036">
    <property type="term" value="F:disulfide oxidoreductase activity"/>
    <property type="evidence" value="ECO:0007669"/>
    <property type="project" value="TreeGrafter"/>
</dbReference>
<dbReference type="InterPro" id="IPR013766">
    <property type="entry name" value="Thioredoxin_domain"/>
</dbReference>
<feature type="transmembrane region" description="Helical" evidence="1">
    <location>
        <begin position="12"/>
        <end position="28"/>
    </location>
</feature>
<dbReference type="Proteomes" id="UP000678499">
    <property type="component" value="Unassembled WGS sequence"/>
</dbReference>
<reference evidence="3" key="1">
    <citation type="submission" date="2020-11" db="EMBL/GenBank/DDBJ databases">
        <authorList>
            <person name="Tran Van P."/>
        </authorList>
    </citation>
    <scope>NUCLEOTIDE SEQUENCE</scope>
</reference>
<proteinExistence type="predicted"/>
<dbReference type="EMBL" id="OA882772">
    <property type="protein sequence ID" value="CAD7276855.1"/>
    <property type="molecule type" value="Genomic_DNA"/>
</dbReference>
<dbReference type="Gene3D" id="3.40.30.10">
    <property type="entry name" value="Glutaredoxin"/>
    <property type="match status" value="1"/>
</dbReference>
<feature type="transmembrane region" description="Helical" evidence="1">
    <location>
        <begin position="73"/>
        <end position="94"/>
    </location>
</feature>
<dbReference type="OrthoDB" id="20229at2759"/>
<dbReference type="EMBL" id="CAJPEX010000735">
    <property type="protein sequence ID" value="CAG0917007.1"/>
    <property type="molecule type" value="Genomic_DNA"/>
</dbReference>
<feature type="transmembrane region" description="Helical" evidence="1">
    <location>
        <begin position="100"/>
        <end position="119"/>
    </location>
</feature>
<name>A0A7R9BMA4_9CRUS</name>
<keyword evidence="1" id="KW-0472">Membrane</keyword>
<evidence type="ECO:0000313" key="4">
    <source>
        <dbReference type="Proteomes" id="UP000678499"/>
    </source>
</evidence>
<gene>
    <name evidence="3" type="ORF">NMOB1V02_LOCUS4605</name>
</gene>
<dbReference type="PANTHER" id="PTHR15853">
    <property type="entry name" value="THIOREDOXIN-RELATED"/>
    <property type="match status" value="1"/>
</dbReference>
<dbReference type="PROSITE" id="PS51352">
    <property type="entry name" value="THIOREDOXIN_2"/>
    <property type="match status" value="1"/>
</dbReference>
<dbReference type="InterPro" id="IPR036249">
    <property type="entry name" value="Thioredoxin-like_sf"/>
</dbReference>
<evidence type="ECO:0000313" key="3">
    <source>
        <dbReference type="EMBL" id="CAD7276855.1"/>
    </source>
</evidence>
<dbReference type="SUPFAM" id="SSF52833">
    <property type="entry name" value="Thioredoxin-like"/>
    <property type="match status" value="1"/>
</dbReference>
<dbReference type="InterPro" id="IPR039101">
    <property type="entry name" value="TMX2"/>
</dbReference>
<dbReference type="PANTHER" id="PTHR15853:SF0">
    <property type="entry name" value="THIOREDOXIN-RELATED TRANSMEMBRANE PROTEIN 2"/>
    <property type="match status" value="1"/>
</dbReference>
<evidence type="ECO:0000259" key="2">
    <source>
        <dbReference type="PROSITE" id="PS51352"/>
    </source>
</evidence>
<dbReference type="AlphaFoldDB" id="A0A7R9BMA4"/>
<keyword evidence="1" id="KW-1133">Transmembrane helix</keyword>
<keyword evidence="1" id="KW-0812">Transmembrane</keyword>
<evidence type="ECO:0000256" key="1">
    <source>
        <dbReference type="SAM" id="Phobius"/>
    </source>
</evidence>
<keyword evidence="4" id="KW-1185">Reference proteome</keyword>